<keyword evidence="2" id="KW-0547">Nucleotide-binding</keyword>
<dbReference type="InterPro" id="IPR007831">
    <property type="entry name" value="T2SS_GspE_N"/>
</dbReference>
<dbReference type="Proteomes" id="UP000546173">
    <property type="component" value="Unassembled WGS sequence"/>
</dbReference>
<evidence type="ECO:0000256" key="2">
    <source>
        <dbReference type="ARBA" id="ARBA00022741"/>
    </source>
</evidence>
<dbReference type="Gene3D" id="3.40.50.300">
    <property type="entry name" value="P-loop containing nucleotide triphosphate hydrolases"/>
    <property type="match status" value="1"/>
</dbReference>
<evidence type="ECO:0000256" key="1">
    <source>
        <dbReference type="ARBA" id="ARBA00006611"/>
    </source>
</evidence>
<dbReference type="EMBL" id="JACMYH010000003">
    <property type="protein sequence ID" value="MBC2679496.1"/>
    <property type="molecule type" value="Genomic_DNA"/>
</dbReference>
<dbReference type="Gene3D" id="3.30.450.90">
    <property type="match status" value="1"/>
</dbReference>
<evidence type="ECO:0000313" key="6">
    <source>
        <dbReference type="Proteomes" id="UP000546173"/>
    </source>
</evidence>
<dbReference type="RefSeq" id="WP_185794724.1">
    <property type="nucleotide sequence ID" value="NZ_JACMYH010000003.1"/>
</dbReference>
<dbReference type="SUPFAM" id="SSF52540">
    <property type="entry name" value="P-loop containing nucleoside triphosphate hydrolases"/>
    <property type="match status" value="1"/>
</dbReference>
<dbReference type="GO" id="GO:0005886">
    <property type="term" value="C:plasma membrane"/>
    <property type="evidence" value="ECO:0007669"/>
    <property type="project" value="TreeGrafter"/>
</dbReference>
<dbReference type="InterPro" id="IPR027417">
    <property type="entry name" value="P-loop_NTPase"/>
</dbReference>
<dbReference type="Pfam" id="PF05157">
    <property type="entry name" value="MshEN"/>
    <property type="match status" value="1"/>
</dbReference>
<dbReference type="InterPro" id="IPR001482">
    <property type="entry name" value="T2SS/T4SS_dom"/>
</dbReference>
<sequence length="596" mass="66069">MTLVATPRRHCPDGSLNLDDLIDALLVEGLIAADVAQALCDDLKQECAHPAHPLQRLADCRLPDPRQPGHLLTLEVLSRWLADHAGQPYLRIDPLCIDVATVVALMPQAFAMRHNILAVAVDEHSVTIASAQPWQRQWEADLAHALKRSIKRVVANPADIQRFTEQFFQLARSVSGARVQGQPGAAGNLEQLLQLGDMATVPAASDQHVINIVDWLFQYAFEQRASDIHIEPRRDFGALRFRIDGLLHCVYRFPEQVTLAIVSRLKSLGRMNVAEKRKPQDGRIKTRLPQGQEIELRLSTLPTAFGEKLVMRIFDPQVLLKDFAQLGLVAEDLRRWQQMTSQAHGIVLVTGPTGSGKTTTLYTTLKQLATPQINLCTIEDPIEMVEPAFNQLQVQHNIDLDFASGLRALMRQDPDIIMIGEIRDLETAEMAIQAALTGHLVVSTLHTNDAVGAITRLLELGVAHYLIKATVLGVMAQRLVRTLCEDCKAPVRIDPKSWQALIEPWRMAVPEGARRAVGCPRCRDTGYCGRAGVYEVLLISDGVKACIDAHTDLAELRRQACREGMRSLRLSGARQIAAGLTTLEEVLRVTPRIESL</sequence>
<dbReference type="AlphaFoldDB" id="A0A7X1G7A4"/>
<dbReference type="CDD" id="cd01129">
    <property type="entry name" value="PulE-GspE-like"/>
    <property type="match status" value="1"/>
</dbReference>
<dbReference type="Gene3D" id="3.30.300.160">
    <property type="entry name" value="Type II secretion system, protein E, N-terminal domain"/>
    <property type="match status" value="1"/>
</dbReference>
<gene>
    <name evidence="5" type="ORF">H7993_13960</name>
</gene>
<dbReference type="SMART" id="SM00382">
    <property type="entry name" value="AAA"/>
    <property type="match status" value="1"/>
</dbReference>
<keyword evidence="3" id="KW-0067">ATP-binding</keyword>
<name>A0A7X1G7A4_9PSED</name>
<comment type="similarity">
    <text evidence="1">Belongs to the GSP E family.</text>
</comment>
<dbReference type="InterPro" id="IPR003593">
    <property type="entry name" value="AAA+_ATPase"/>
</dbReference>
<evidence type="ECO:0000256" key="3">
    <source>
        <dbReference type="ARBA" id="ARBA00022840"/>
    </source>
</evidence>
<dbReference type="PROSITE" id="PS00662">
    <property type="entry name" value="T2SP_E"/>
    <property type="match status" value="1"/>
</dbReference>
<organism evidence="5 6">
    <name type="scientific">Pseudomonas baltica</name>
    <dbReference type="NCBI Taxonomy" id="2762576"/>
    <lineage>
        <taxon>Bacteria</taxon>
        <taxon>Pseudomonadati</taxon>
        <taxon>Pseudomonadota</taxon>
        <taxon>Gammaproteobacteria</taxon>
        <taxon>Pseudomonadales</taxon>
        <taxon>Pseudomonadaceae</taxon>
        <taxon>Pseudomonas</taxon>
    </lineage>
</organism>
<keyword evidence="6" id="KW-1185">Reference proteome</keyword>
<dbReference type="GO" id="GO:0016887">
    <property type="term" value="F:ATP hydrolysis activity"/>
    <property type="evidence" value="ECO:0007669"/>
    <property type="project" value="TreeGrafter"/>
</dbReference>
<dbReference type="SUPFAM" id="SSF160246">
    <property type="entry name" value="EspE N-terminal domain-like"/>
    <property type="match status" value="1"/>
</dbReference>
<feature type="domain" description="Bacterial type II secretion system protein E" evidence="4">
    <location>
        <begin position="410"/>
        <end position="424"/>
    </location>
</feature>
<evidence type="ECO:0000259" key="4">
    <source>
        <dbReference type="PROSITE" id="PS00662"/>
    </source>
</evidence>
<dbReference type="Pfam" id="PF00437">
    <property type="entry name" value="T2SSE"/>
    <property type="match status" value="1"/>
</dbReference>
<reference evidence="5 6" key="1">
    <citation type="submission" date="2020-08" db="EMBL/GenBank/DDBJ databases">
        <title>Pseudomonas sp. nov.</title>
        <authorList>
            <person name="Gieschler S."/>
            <person name="Fiedler G."/>
            <person name="Brinks E."/>
            <person name="Boehnlein C."/>
            <person name="Franz C.M.A.P."/>
            <person name="Kabisch J."/>
        </authorList>
    </citation>
    <scope>NUCLEOTIDE SEQUENCE [LARGE SCALE GENOMIC DNA]</scope>
    <source>
        <strain evidence="5 6">MBT-2</strain>
    </source>
</reference>
<dbReference type="InterPro" id="IPR037257">
    <property type="entry name" value="T2SS_E_N_sf"/>
</dbReference>
<comment type="caution">
    <text evidence="5">The sequence shown here is derived from an EMBL/GenBank/DDBJ whole genome shotgun (WGS) entry which is preliminary data.</text>
</comment>
<proteinExistence type="inferred from homology"/>
<dbReference type="PANTHER" id="PTHR30258">
    <property type="entry name" value="TYPE II SECRETION SYSTEM PROTEIN GSPE-RELATED"/>
    <property type="match status" value="1"/>
</dbReference>
<dbReference type="GO" id="GO:0005524">
    <property type="term" value="F:ATP binding"/>
    <property type="evidence" value="ECO:0007669"/>
    <property type="project" value="UniProtKB-KW"/>
</dbReference>
<dbReference type="PANTHER" id="PTHR30258:SF13">
    <property type="entry name" value="SECRETION PATHWAY ATPASE-RELATED"/>
    <property type="match status" value="1"/>
</dbReference>
<dbReference type="FunFam" id="3.40.50.300:FF:000398">
    <property type="entry name" value="Type IV pilus assembly ATPase PilB"/>
    <property type="match status" value="1"/>
</dbReference>
<accession>A0A7X1G7A4</accession>
<protein>
    <submittedName>
        <fullName evidence="5">Type II/IV secretion system protein</fullName>
    </submittedName>
</protein>
<evidence type="ECO:0000313" key="5">
    <source>
        <dbReference type="EMBL" id="MBC2679496.1"/>
    </source>
</evidence>